<dbReference type="AlphaFoldDB" id="A0A2I0AAR2"/>
<dbReference type="Proteomes" id="UP000236161">
    <property type="component" value="Unassembled WGS sequence"/>
</dbReference>
<dbReference type="EMBL" id="KZ452001">
    <property type="protein sequence ID" value="PKA52647.1"/>
    <property type="molecule type" value="Genomic_DNA"/>
</dbReference>
<accession>A0A2I0AAR2</accession>
<proteinExistence type="predicted"/>
<dbReference type="PANTHER" id="PTHR31286">
    <property type="entry name" value="GLYCINE-RICH CELL WALL STRUCTURAL PROTEIN 1.8-LIKE"/>
    <property type="match status" value="1"/>
</dbReference>
<sequence>MSRPLKFSAIGLFQRGRPSLKDIRAFFYSFNFIEGGDIGLYDQKYILIHFCVERDLTRVQLQGNYFVNKCPLWIWKWEIGFCPGQESSLTPLWLAFPGLPIEFWSSLKSLASIFGKSIHVDKSTYNYSRPLVARILANVDSNRDHSNEIFISVDGKGRFPHCCKLGHLIQTCFFKNPHLRENRYDKAKPTEPIHYGRENVGPNPTPSLDGTPKSHQDVSNRSTQPEHNLPKKLRTKLALI</sequence>
<protein>
    <submittedName>
        <fullName evidence="2">Uncharacterized protein</fullName>
    </submittedName>
</protein>
<evidence type="ECO:0000313" key="3">
    <source>
        <dbReference type="Proteomes" id="UP000236161"/>
    </source>
</evidence>
<name>A0A2I0AAR2_9ASPA</name>
<evidence type="ECO:0000313" key="2">
    <source>
        <dbReference type="EMBL" id="PKA52647.1"/>
    </source>
</evidence>
<feature type="compositionally biased region" description="Basic and acidic residues" evidence="1">
    <location>
        <begin position="188"/>
        <end position="197"/>
    </location>
</feature>
<dbReference type="InterPro" id="IPR040256">
    <property type="entry name" value="At4g02000-like"/>
</dbReference>
<gene>
    <name evidence="2" type="ORF">AXF42_Ash001628</name>
</gene>
<dbReference type="OrthoDB" id="786947at2759"/>
<evidence type="ECO:0000256" key="1">
    <source>
        <dbReference type="SAM" id="MobiDB-lite"/>
    </source>
</evidence>
<feature type="region of interest" description="Disordered" evidence="1">
    <location>
        <begin position="188"/>
        <end position="234"/>
    </location>
</feature>
<keyword evidence="3" id="KW-1185">Reference proteome</keyword>
<dbReference type="PANTHER" id="PTHR31286:SF179">
    <property type="entry name" value="RNASE H TYPE-1 DOMAIN-CONTAINING PROTEIN"/>
    <property type="match status" value="1"/>
</dbReference>
<reference evidence="2 3" key="1">
    <citation type="journal article" date="2017" name="Nature">
        <title>The Apostasia genome and the evolution of orchids.</title>
        <authorList>
            <person name="Zhang G.Q."/>
            <person name="Liu K.W."/>
            <person name="Li Z."/>
            <person name="Lohaus R."/>
            <person name="Hsiao Y.Y."/>
            <person name="Niu S.C."/>
            <person name="Wang J.Y."/>
            <person name="Lin Y.C."/>
            <person name="Xu Q."/>
            <person name="Chen L.J."/>
            <person name="Yoshida K."/>
            <person name="Fujiwara S."/>
            <person name="Wang Z.W."/>
            <person name="Zhang Y.Q."/>
            <person name="Mitsuda N."/>
            <person name="Wang M."/>
            <person name="Liu G.H."/>
            <person name="Pecoraro L."/>
            <person name="Huang H.X."/>
            <person name="Xiao X.J."/>
            <person name="Lin M."/>
            <person name="Wu X.Y."/>
            <person name="Wu W.L."/>
            <person name="Chen Y.Y."/>
            <person name="Chang S.B."/>
            <person name="Sakamoto S."/>
            <person name="Ohme-Takagi M."/>
            <person name="Yagi M."/>
            <person name="Zeng S.J."/>
            <person name="Shen C.Y."/>
            <person name="Yeh C.M."/>
            <person name="Luo Y.B."/>
            <person name="Tsai W.C."/>
            <person name="Van de Peer Y."/>
            <person name="Liu Z.J."/>
        </authorList>
    </citation>
    <scope>NUCLEOTIDE SEQUENCE [LARGE SCALE GENOMIC DNA]</scope>
    <source>
        <strain evidence="3">cv. Shenzhen</strain>
        <tissue evidence="2">Stem</tissue>
    </source>
</reference>
<organism evidence="2 3">
    <name type="scientific">Apostasia shenzhenica</name>
    <dbReference type="NCBI Taxonomy" id="1088818"/>
    <lineage>
        <taxon>Eukaryota</taxon>
        <taxon>Viridiplantae</taxon>
        <taxon>Streptophyta</taxon>
        <taxon>Embryophyta</taxon>
        <taxon>Tracheophyta</taxon>
        <taxon>Spermatophyta</taxon>
        <taxon>Magnoliopsida</taxon>
        <taxon>Liliopsida</taxon>
        <taxon>Asparagales</taxon>
        <taxon>Orchidaceae</taxon>
        <taxon>Apostasioideae</taxon>
        <taxon>Apostasia</taxon>
    </lineage>
</organism>